<dbReference type="Proteomes" id="UP000192408">
    <property type="component" value="Unassembled WGS sequence"/>
</dbReference>
<organism evidence="2 3">
    <name type="scientific">Pasteurella testudinis DSM 23072</name>
    <dbReference type="NCBI Taxonomy" id="1122938"/>
    <lineage>
        <taxon>Bacteria</taxon>
        <taxon>Pseudomonadati</taxon>
        <taxon>Pseudomonadota</taxon>
        <taxon>Gammaproteobacteria</taxon>
        <taxon>Pasteurellales</taxon>
        <taxon>Pasteurellaceae</taxon>
        <taxon>Pasteurella</taxon>
    </lineage>
</organism>
<dbReference type="EMBL" id="FWWV01000016">
    <property type="protein sequence ID" value="SMB84778.1"/>
    <property type="molecule type" value="Genomic_DNA"/>
</dbReference>
<feature type="transmembrane region" description="Helical" evidence="1">
    <location>
        <begin position="46"/>
        <end position="65"/>
    </location>
</feature>
<evidence type="ECO:0000256" key="1">
    <source>
        <dbReference type="SAM" id="Phobius"/>
    </source>
</evidence>
<feature type="transmembrane region" description="Helical" evidence="1">
    <location>
        <begin position="71"/>
        <end position="89"/>
    </location>
</feature>
<keyword evidence="1" id="KW-0812">Transmembrane</keyword>
<keyword evidence="3" id="KW-1185">Reference proteome</keyword>
<evidence type="ECO:0000313" key="3">
    <source>
        <dbReference type="Proteomes" id="UP000192408"/>
    </source>
</evidence>
<sequence length="95" mass="10366">MLNLNCPNYQKSMGLINNFNNINRKEVTCPHCQAAVNKKFNIVRGLLAALGSLIITTAILFFFLGDGNTTMYLGAFAGIIGFITFGASYNKKPNS</sequence>
<protein>
    <recommendedName>
        <fullName evidence="4">Cxxc_20_cxxc protein</fullName>
    </recommendedName>
</protein>
<evidence type="ECO:0008006" key="4">
    <source>
        <dbReference type="Google" id="ProtNLM"/>
    </source>
</evidence>
<dbReference type="AlphaFoldDB" id="A0A1W1UUE9"/>
<keyword evidence="1" id="KW-1133">Transmembrane helix</keyword>
<evidence type="ECO:0000313" key="2">
    <source>
        <dbReference type="EMBL" id="SMB84778.1"/>
    </source>
</evidence>
<name>A0A1W1UUE9_9PAST</name>
<accession>A0A1W1UUE9</accession>
<dbReference type="RefSeq" id="WP_084257016.1">
    <property type="nucleotide sequence ID" value="NZ_FWWV01000016.1"/>
</dbReference>
<reference evidence="3" key="1">
    <citation type="submission" date="2017-04" db="EMBL/GenBank/DDBJ databases">
        <authorList>
            <person name="Varghese N."/>
            <person name="Submissions S."/>
        </authorList>
    </citation>
    <scope>NUCLEOTIDE SEQUENCE [LARGE SCALE GENOMIC DNA]</scope>
    <source>
        <strain evidence="3">DSM 23072</strain>
    </source>
</reference>
<gene>
    <name evidence="2" type="ORF">SAMN05660772_02339</name>
</gene>
<proteinExistence type="predicted"/>
<keyword evidence="1" id="KW-0472">Membrane</keyword>
<dbReference type="STRING" id="1122938.SAMN05660772_02339"/>